<dbReference type="AlphaFoldDB" id="A0A329MM69"/>
<dbReference type="Pfam" id="PF19728">
    <property type="entry name" value="DUF6220"/>
    <property type="match status" value="1"/>
</dbReference>
<reference evidence="2 3" key="1">
    <citation type="journal article" date="2009" name="Int. J. Syst. Evol. Microbiol.">
        <title>Paenibacillus contaminans sp. nov., isolated from a contaminated laboratory plate.</title>
        <authorList>
            <person name="Chou J.H."/>
            <person name="Lee J.H."/>
            <person name="Lin M.C."/>
            <person name="Chang P.S."/>
            <person name="Arun A.B."/>
            <person name="Young C.C."/>
            <person name="Chen W.M."/>
        </authorList>
    </citation>
    <scope>NUCLEOTIDE SEQUENCE [LARGE SCALE GENOMIC DNA]</scope>
    <source>
        <strain evidence="2 3">CKOBP-6</strain>
    </source>
</reference>
<name>A0A329MM69_9BACL</name>
<evidence type="ECO:0000313" key="2">
    <source>
        <dbReference type="EMBL" id="RAV20700.1"/>
    </source>
</evidence>
<feature type="transmembrane region" description="Helical" evidence="1">
    <location>
        <begin position="30"/>
        <end position="53"/>
    </location>
</feature>
<dbReference type="InterPro" id="IPR046192">
    <property type="entry name" value="DUF6220"/>
</dbReference>
<dbReference type="Proteomes" id="UP000250369">
    <property type="component" value="Unassembled WGS sequence"/>
</dbReference>
<feature type="transmembrane region" description="Helical" evidence="1">
    <location>
        <begin position="65"/>
        <end position="82"/>
    </location>
</feature>
<dbReference type="RefSeq" id="WP_113031558.1">
    <property type="nucleotide sequence ID" value="NZ_QMFB01000007.1"/>
</dbReference>
<sequence length="150" mass="16397">MAIVKGNEAEKEAERTAQPNKKGRFTGISFVVLAIAFALSVAIQVFLAGMSVFMNPIHWSKHVSFVHIFEYLPLLMLMFGFVGRLQAKLLWQSAVCFALIIVMYFTANVISVAPVAAAFHPVAALVLFGLAVLIVPRAWRTVFGGKEASV</sequence>
<keyword evidence="1" id="KW-1133">Transmembrane helix</keyword>
<keyword evidence="3" id="KW-1185">Reference proteome</keyword>
<evidence type="ECO:0000256" key="1">
    <source>
        <dbReference type="SAM" id="Phobius"/>
    </source>
</evidence>
<protein>
    <submittedName>
        <fullName evidence="2">Uncharacterized protein</fullName>
    </submittedName>
</protein>
<dbReference type="OrthoDB" id="165966at2"/>
<comment type="caution">
    <text evidence="2">The sequence shown here is derived from an EMBL/GenBank/DDBJ whole genome shotgun (WGS) entry which is preliminary data.</text>
</comment>
<feature type="transmembrane region" description="Helical" evidence="1">
    <location>
        <begin position="89"/>
        <end position="107"/>
    </location>
</feature>
<evidence type="ECO:0000313" key="3">
    <source>
        <dbReference type="Proteomes" id="UP000250369"/>
    </source>
</evidence>
<accession>A0A329MM69</accession>
<proteinExistence type="predicted"/>
<dbReference type="EMBL" id="QMFB01000007">
    <property type="protein sequence ID" value="RAV20700.1"/>
    <property type="molecule type" value="Genomic_DNA"/>
</dbReference>
<gene>
    <name evidence="2" type="ORF">DQG23_14425</name>
</gene>
<keyword evidence="1" id="KW-0812">Transmembrane</keyword>
<keyword evidence="1" id="KW-0472">Membrane</keyword>
<feature type="transmembrane region" description="Helical" evidence="1">
    <location>
        <begin position="113"/>
        <end position="135"/>
    </location>
</feature>
<organism evidence="2 3">
    <name type="scientific">Paenibacillus contaminans</name>
    <dbReference type="NCBI Taxonomy" id="450362"/>
    <lineage>
        <taxon>Bacteria</taxon>
        <taxon>Bacillati</taxon>
        <taxon>Bacillota</taxon>
        <taxon>Bacilli</taxon>
        <taxon>Bacillales</taxon>
        <taxon>Paenibacillaceae</taxon>
        <taxon>Paenibacillus</taxon>
    </lineage>
</organism>